<evidence type="ECO:0000256" key="1">
    <source>
        <dbReference type="SAM" id="MobiDB-lite"/>
    </source>
</evidence>
<organism evidence="2 3">
    <name type="scientific">Fusarium langsethiae</name>
    <dbReference type="NCBI Taxonomy" id="179993"/>
    <lineage>
        <taxon>Eukaryota</taxon>
        <taxon>Fungi</taxon>
        <taxon>Dikarya</taxon>
        <taxon>Ascomycota</taxon>
        <taxon>Pezizomycotina</taxon>
        <taxon>Sordariomycetes</taxon>
        <taxon>Hypocreomycetidae</taxon>
        <taxon>Hypocreales</taxon>
        <taxon>Nectriaceae</taxon>
        <taxon>Fusarium</taxon>
    </lineage>
</organism>
<comment type="caution">
    <text evidence="2">The sequence shown here is derived from an EMBL/GenBank/DDBJ whole genome shotgun (WGS) entry which is preliminary data.</text>
</comment>
<keyword evidence="3" id="KW-1185">Reference proteome</keyword>
<reference evidence="2 3" key="1">
    <citation type="submission" date="2015-04" db="EMBL/GenBank/DDBJ databases">
        <title>The draft genome sequence of Fusarium langsethiae, a T-2/HT-2 mycotoxin producer.</title>
        <authorList>
            <person name="Lysoe E."/>
            <person name="Divon H.H."/>
            <person name="Terzi V."/>
            <person name="Orru L."/>
            <person name="Lamontanara A."/>
            <person name="Kolseth A.-K."/>
            <person name="Frandsen R.J."/>
            <person name="Nielsen K."/>
            <person name="Thrane U."/>
        </authorList>
    </citation>
    <scope>NUCLEOTIDE SEQUENCE [LARGE SCALE GENOMIC DNA]</scope>
    <source>
        <strain evidence="2 3">Fl201059</strain>
    </source>
</reference>
<proteinExistence type="predicted"/>
<protein>
    <submittedName>
        <fullName evidence="2">Uncharacterized protein</fullName>
    </submittedName>
</protein>
<feature type="region of interest" description="Disordered" evidence="1">
    <location>
        <begin position="1"/>
        <end position="62"/>
    </location>
</feature>
<evidence type="ECO:0000313" key="3">
    <source>
        <dbReference type="Proteomes" id="UP000037904"/>
    </source>
</evidence>
<feature type="compositionally biased region" description="Basic and acidic residues" evidence="1">
    <location>
        <begin position="18"/>
        <end position="31"/>
    </location>
</feature>
<feature type="region of interest" description="Disordered" evidence="1">
    <location>
        <begin position="317"/>
        <end position="343"/>
    </location>
</feature>
<feature type="compositionally biased region" description="Basic and acidic residues" evidence="1">
    <location>
        <begin position="47"/>
        <end position="58"/>
    </location>
</feature>
<accession>A0A0M9ES95</accession>
<feature type="compositionally biased region" description="Polar residues" evidence="1">
    <location>
        <begin position="32"/>
        <end position="42"/>
    </location>
</feature>
<feature type="compositionally biased region" description="Basic and acidic residues" evidence="1">
    <location>
        <begin position="244"/>
        <end position="258"/>
    </location>
</feature>
<evidence type="ECO:0000313" key="2">
    <source>
        <dbReference type="EMBL" id="KPA38858.1"/>
    </source>
</evidence>
<dbReference type="EMBL" id="JXCE01000239">
    <property type="protein sequence ID" value="KPA38858.1"/>
    <property type="molecule type" value="Genomic_DNA"/>
</dbReference>
<sequence length="428" mass="48793">MQETANTKSPLRPKTRPSQRDQVDNEKDTHEMSSFNNYTQLSFLPYESKDEESTHRDNMEEEMELEKKRYPGASSWAPAEERLFEILFMRQDLPMLPTTWDVDLRGIPISDVVFQTSEDYPPIIYAHLKEFAATQSLTRLVDLTSKIRTTCQSGHRKRAPQHIKRELDRYLNWAAQDGGYMHLRIVPNIMTEVVDTTIPEDEITEHISKRMRLLAKLQREFLRADRNSQFWDVVKPRIFKSPKSKTDPKIKAEIDDRSPSCTRWLTPMESPAGPNSHIEKVSAMAESHEIDIKVEPGLKSPSIFATAKAFKATSISKASSPPYSLSSPPTGGPQTPQTPPEYTYTRNPPVVYGLFILNTSVLVLTTDSSKGPDSYVSFHVQVDFFDEHQGIWNALTIALAACLARDELRTRITDFEELPFVEDSDPDA</sequence>
<feature type="region of interest" description="Disordered" evidence="1">
    <location>
        <begin position="242"/>
        <end position="262"/>
    </location>
</feature>
<dbReference type="Proteomes" id="UP000037904">
    <property type="component" value="Unassembled WGS sequence"/>
</dbReference>
<name>A0A0M9ES95_FUSLA</name>
<dbReference type="AlphaFoldDB" id="A0A0M9ES95"/>
<gene>
    <name evidence="2" type="ORF">FLAG1_08296</name>
</gene>